<keyword evidence="3" id="KW-0677">Repeat</keyword>
<protein>
    <recommendedName>
        <fullName evidence="9">Chaperone protein DnaJ</fullName>
    </recommendedName>
</protein>
<feature type="zinc finger region" description="CR-type" evidence="10">
    <location>
        <begin position="117"/>
        <end position="195"/>
    </location>
</feature>
<dbReference type="PROSITE" id="PS50076">
    <property type="entry name" value="DNAJ_2"/>
    <property type="match status" value="1"/>
</dbReference>
<comment type="similarity">
    <text evidence="8">Belongs to the DnaJ family.</text>
</comment>
<evidence type="ECO:0000259" key="11">
    <source>
        <dbReference type="PROSITE" id="PS50076"/>
    </source>
</evidence>
<dbReference type="GO" id="GO:0006260">
    <property type="term" value="P:DNA replication"/>
    <property type="evidence" value="ECO:0007669"/>
    <property type="project" value="UniProtKB-KW"/>
</dbReference>
<dbReference type="GO" id="GO:0031072">
    <property type="term" value="F:heat shock protein binding"/>
    <property type="evidence" value="ECO:0007669"/>
    <property type="project" value="InterPro"/>
</dbReference>
<dbReference type="Gene3D" id="2.60.260.20">
    <property type="entry name" value="Urease metallochaperone UreE, N-terminal domain"/>
    <property type="match status" value="2"/>
</dbReference>
<dbReference type="Pfam" id="PF00684">
    <property type="entry name" value="DnaJ_CXXCXGXG"/>
    <property type="match status" value="1"/>
</dbReference>
<organism evidence="13 14">
    <name type="scientific">Candidatus Nasuia deltocephalincola</name>
    <dbReference type="NCBI Taxonomy" id="1160784"/>
    <lineage>
        <taxon>Bacteria</taxon>
        <taxon>Pseudomonadati</taxon>
        <taxon>Pseudomonadota</taxon>
        <taxon>Betaproteobacteria</taxon>
        <taxon>Candidatus Nasuia</taxon>
    </lineage>
</organism>
<dbReference type="PROSITE" id="PS51188">
    <property type="entry name" value="ZF_CR"/>
    <property type="match status" value="1"/>
</dbReference>
<dbReference type="GO" id="GO:0008270">
    <property type="term" value="F:zinc ion binding"/>
    <property type="evidence" value="ECO:0007669"/>
    <property type="project" value="UniProtKB-KW"/>
</dbReference>
<dbReference type="InterPro" id="IPR051938">
    <property type="entry name" value="Apopto_cytoskel_mod"/>
</dbReference>
<dbReference type="SUPFAM" id="SSF57938">
    <property type="entry name" value="DnaJ/Hsp40 cysteine-rich domain"/>
    <property type="match status" value="1"/>
</dbReference>
<evidence type="ECO:0000256" key="8">
    <source>
        <dbReference type="ARBA" id="ARBA00061004"/>
    </source>
</evidence>
<evidence type="ECO:0000256" key="4">
    <source>
        <dbReference type="ARBA" id="ARBA00022771"/>
    </source>
</evidence>
<dbReference type="SUPFAM" id="SSF49493">
    <property type="entry name" value="HSP40/DnaJ peptide-binding domain"/>
    <property type="match status" value="1"/>
</dbReference>
<evidence type="ECO:0000256" key="1">
    <source>
        <dbReference type="ARBA" id="ARBA00022705"/>
    </source>
</evidence>
<reference evidence="13 14" key="1">
    <citation type="submission" date="2020-07" db="EMBL/GenBank/DDBJ databases">
        <title>Mutational pressure drives differential genome stability in two bacterial endosymbionts of sap feeding insects.</title>
        <authorList>
            <person name="Waneka G."/>
        </authorList>
    </citation>
    <scope>NUCLEOTIDE SEQUENCE [LARGE SCALE GENOMIC DNA]</scope>
    <source>
        <strain evidence="13">NAS-MSEV</strain>
    </source>
</reference>
<dbReference type="InterPro" id="IPR008971">
    <property type="entry name" value="HSP40/DnaJ_pept-bd"/>
</dbReference>
<dbReference type="InterPro" id="IPR001305">
    <property type="entry name" value="HSP_DnaJ_Cys-rich_dom"/>
</dbReference>
<evidence type="ECO:0000256" key="2">
    <source>
        <dbReference type="ARBA" id="ARBA00022723"/>
    </source>
</evidence>
<dbReference type="PANTHER" id="PTHR44145">
    <property type="entry name" value="DNAJ HOMOLOG SUBFAMILY A MEMBER 3, MITOCHONDRIAL"/>
    <property type="match status" value="1"/>
</dbReference>
<dbReference type="EMBL" id="CP060019">
    <property type="protein sequence ID" value="QND78583.1"/>
    <property type="molecule type" value="Genomic_DNA"/>
</dbReference>
<dbReference type="CDD" id="cd06257">
    <property type="entry name" value="DnaJ"/>
    <property type="match status" value="1"/>
</dbReference>
<dbReference type="InterPro" id="IPR002939">
    <property type="entry name" value="DnaJ_C"/>
</dbReference>
<dbReference type="CDD" id="cd10719">
    <property type="entry name" value="DnaJ_zf"/>
    <property type="match status" value="1"/>
</dbReference>
<dbReference type="PRINTS" id="PR00625">
    <property type="entry name" value="JDOMAIN"/>
</dbReference>
<dbReference type="Pfam" id="PF01556">
    <property type="entry name" value="DnaJ_C"/>
    <property type="match status" value="1"/>
</dbReference>
<feature type="domain" description="J" evidence="11">
    <location>
        <begin position="3"/>
        <end position="66"/>
    </location>
</feature>
<evidence type="ECO:0000313" key="13">
    <source>
        <dbReference type="EMBL" id="QND78583.1"/>
    </source>
</evidence>
<dbReference type="SMART" id="SM00271">
    <property type="entry name" value="DnaJ"/>
    <property type="match status" value="1"/>
</dbReference>
<evidence type="ECO:0000256" key="5">
    <source>
        <dbReference type="ARBA" id="ARBA00022833"/>
    </source>
</evidence>
<dbReference type="SUPFAM" id="SSF46565">
    <property type="entry name" value="Chaperone J-domain"/>
    <property type="match status" value="1"/>
</dbReference>
<evidence type="ECO:0000256" key="6">
    <source>
        <dbReference type="ARBA" id="ARBA00023016"/>
    </source>
</evidence>
<keyword evidence="5 10" id="KW-0862">Zinc</keyword>
<dbReference type="Gene3D" id="2.10.230.10">
    <property type="entry name" value="Heat shock protein DnaJ, cysteine-rich domain"/>
    <property type="match status" value="1"/>
</dbReference>
<sequence length="356" mass="41668">MKDYYKILGLNKEASIDDIKMSYKKLAMKYHPDRNPNDPKSEEKFKDIKEAYEFLTNKNAATNNIGNMNVNNMNFSDFSNSESSLDDIFNVIFQKNFKKNNKLCYLLDIDLECAVYGCFINLKIPYQGTCNFCFGKGYKPESDLKICNKCYGSGLYTVMQGIFNFKQKCSKCDGRGYISTESCIRCSGSGKIHKLNNKFIEIKKNTENNTSIFLNLDNKDSENNSLYIIIKIKPHSIYSRKDLNNNDLFMDFYIDFIKIMLGGFLKIPTIYGFVVHKIDKCFKNFKNYKIGNFGLNFNKRYGNLYLNIFIDILSELNFYSWFLLNKLKISIEYNNYNLLFNFNKKINLFNNLIFNL</sequence>
<name>A0A7G6UHT6_9PROT</name>
<accession>A0A7G6UHT6</accession>
<evidence type="ECO:0000256" key="10">
    <source>
        <dbReference type="PROSITE-ProRule" id="PRU00546"/>
    </source>
</evidence>
<keyword evidence="7" id="KW-0143">Chaperone</keyword>
<dbReference type="PANTHER" id="PTHR44145:SF3">
    <property type="entry name" value="DNAJ HOMOLOG SUBFAMILY A MEMBER 3, MITOCHONDRIAL"/>
    <property type="match status" value="1"/>
</dbReference>
<dbReference type="Pfam" id="PF00226">
    <property type="entry name" value="DnaJ"/>
    <property type="match status" value="1"/>
</dbReference>
<gene>
    <name evidence="13" type="primary">dnaJ</name>
    <name evidence="13" type="ORF">NASMSEV_133</name>
</gene>
<dbReference type="InterPro" id="IPR036869">
    <property type="entry name" value="J_dom_sf"/>
</dbReference>
<dbReference type="Proteomes" id="UP000515745">
    <property type="component" value="Chromosome"/>
</dbReference>
<evidence type="ECO:0000259" key="12">
    <source>
        <dbReference type="PROSITE" id="PS51188"/>
    </source>
</evidence>
<evidence type="ECO:0000313" key="14">
    <source>
        <dbReference type="Proteomes" id="UP000515745"/>
    </source>
</evidence>
<evidence type="ECO:0000256" key="9">
    <source>
        <dbReference type="ARBA" id="ARBA00067609"/>
    </source>
</evidence>
<dbReference type="Gene3D" id="1.10.287.110">
    <property type="entry name" value="DnaJ domain"/>
    <property type="match status" value="1"/>
</dbReference>
<dbReference type="InterPro" id="IPR036410">
    <property type="entry name" value="HSP_DnaJ_Cys-rich_dom_sf"/>
</dbReference>
<keyword evidence="4 10" id="KW-0863">Zinc-finger</keyword>
<feature type="domain" description="CR-type" evidence="12">
    <location>
        <begin position="117"/>
        <end position="195"/>
    </location>
</feature>
<keyword evidence="6" id="KW-0346">Stress response</keyword>
<dbReference type="InterPro" id="IPR001623">
    <property type="entry name" value="DnaJ_domain"/>
</dbReference>
<dbReference type="GO" id="GO:0006457">
    <property type="term" value="P:protein folding"/>
    <property type="evidence" value="ECO:0007669"/>
    <property type="project" value="InterPro"/>
</dbReference>
<dbReference type="GO" id="GO:0051082">
    <property type="term" value="F:unfolded protein binding"/>
    <property type="evidence" value="ECO:0007669"/>
    <property type="project" value="InterPro"/>
</dbReference>
<keyword evidence="2 10" id="KW-0479">Metal-binding</keyword>
<proteinExistence type="inferred from homology"/>
<dbReference type="AlphaFoldDB" id="A0A7G6UHT6"/>
<keyword evidence="1" id="KW-0235">DNA replication</keyword>
<evidence type="ECO:0000256" key="3">
    <source>
        <dbReference type="ARBA" id="ARBA00022737"/>
    </source>
</evidence>
<dbReference type="FunFam" id="2.10.230.10:FF:000002">
    <property type="entry name" value="Molecular chaperone DnaJ"/>
    <property type="match status" value="1"/>
</dbReference>
<evidence type="ECO:0000256" key="7">
    <source>
        <dbReference type="ARBA" id="ARBA00023186"/>
    </source>
</evidence>